<keyword evidence="5 6" id="KW-0326">Glycosidase</keyword>
<feature type="domain" description="Glycosyl hydrolases family 2 sugar binding" evidence="9">
    <location>
        <begin position="19"/>
        <end position="183"/>
    </location>
</feature>
<dbReference type="GO" id="GO:0019391">
    <property type="term" value="P:glucuronoside catabolic process"/>
    <property type="evidence" value="ECO:0007669"/>
    <property type="project" value="TreeGrafter"/>
</dbReference>
<evidence type="ECO:0000313" key="11">
    <source>
        <dbReference type="Proteomes" id="UP000223709"/>
    </source>
</evidence>
<dbReference type="InterPro" id="IPR036156">
    <property type="entry name" value="Beta-gal/glucu_dom_sf"/>
</dbReference>
<dbReference type="Proteomes" id="UP000223709">
    <property type="component" value="Chromosome"/>
</dbReference>
<dbReference type="EMBL" id="CP023819">
    <property type="protein sequence ID" value="ATL90844.1"/>
    <property type="molecule type" value="Genomic_DNA"/>
</dbReference>
<dbReference type="InterPro" id="IPR013783">
    <property type="entry name" value="Ig-like_fold"/>
</dbReference>
<dbReference type="Pfam" id="PF00703">
    <property type="entry name" value="Glyco_hydro_2"/>
    <property type="match status" value="1"/>
</dbReference>
<keyword evidence="4 6" id="KW-0378">Hydrolase</keyword>
<evidence type="ECO:0000259" key="8">
    <source>
        <dbReference type="Pfam" id="PF02836"/>
    </source>
</evidence>
<dbReference type="EC" id="3.2.1.31" evidence="2"/>
<proteinExistence type="inferred from homology"/>
<evidence type="ECO:0000256" key="3">
    <source>
        <dbReference type="ARBA" id="ARBA00016205"/>
    </source>
</evidence>
<dbReference type="PANTHER" id="PTHR10066">
    <property type="entry name" value="BETA-GLUCURONIDASE"/>
    <property type="match status" value="1"/>
</dbReference>
<dbReference type="InterPro" id="IPR006104">
    <property type="entry name" value="Glyco_hydro_2_N"/>
</dbReference>
<dbReference type="InterPro" id="IPR008979">
    <property type="entry name" value="Galactose-bd-like_sf"/>
</dbReference>
<comment type="similarity">
    <text evidence="1 6">Belongs to the glycosyl hydrolase 2 family.</text>
</comment>
<evidence type="ECO:0000313" key="10">
    <source>
        <dbReference type="EMBL" id="ATL90844.1"/>
    </source>
</evidence>
<dbReference type="Gene3D" id="2.60.40.10">
    <property type="entry name" value="Immunoglobulins"/>
    <property type="match status" value="1"/>
</dbReference>
<dbReference type="PRINTS" id="PR00132">
    <property type="entry name" value="GLHYDRLASE2"/>
</dbReference>
<name>A0A291TCC7_9FIRM</name>
<organism evidence="10 11">
    <name type="scientific">Faecalibacterium prausnitzii</name>
    <dbReference type="NCBI Taxonomy" id="853"/>
    <lineage>
        <taxon>Bacteria</taxon>
        <taxon>Bacillati</taxon>
        <taxon>Bacillota</taxon>
        <taxon>Clostridia</taxon>
        <taxon>Eubacteriales</taxon>
        <taxon>Oscillospiraceae</taxon>
        <taxon>Faecalibacterium</taxon>
    </lineage>
</organism>
<dbReference type="SUPFAM" id="SSF51445">
    <property type="entry name" value="(Trans)glycosidases"/>
    <property type="match status" value="1"/>
</dbReference>
<dbReference type="GO" id="GO:0004566">
    <property type="term" value="F:beta-glucuronidase activity"/>
    <property type="evidence" value="ECO:0007669"/>
    <property type="project" value="UniProtKB-EC"/>
</dbReference>
<dbReference type="InterPro" id="IPR006103">
    <property type="entry name" value="Glyco_hydro_2_cat"/>
</dbReference>
<dbReference type="PROSITE" id="PS00719">
    <property type="entry name" value="GLYCOSYL_HYDROL_F2_1"/>
    <property type="match status" value="1"/>
</dbReference>
<evidence type="ECO:0000256" key="6">
    <source>
        <dbReference type="RuleBase" id="RU361154"/>
    </source>
</evidence>
<protein>
    <recommendedName>
        <fullName evidence="3">Beta-glucuronidase</fullName>
        <ecNumber evidence="2">3.2.1.31</ecNumber>
    </recommendedName>
</protein>
<gene>
    <name evidence="10" type="ORF">CRH10_11355</name>
</gene>
<dbReference type="NCBIfam" id="NF007538">
    <property type="entry name" value="PRK10150.1"/>
    <property type="match status" value="1"/>
</dbReference>
<dbReference type="SUPFAM" id="SSF49785">
    <property type="entry name" value="Galactose-binding domain-like"/>
    <property type="match status" value="1"/>
</dbReference>
<dbReference type="Pfam" id="PF02837">
    <property type="entry name" value="Glyco_hydro_2_N"/>
    <property type="match status" value="1"/>
</dbReference>
<sequence>MNRSLLYPRATTTRRLIGMDGMWRFSFDPESKGVEAGWALDLPSSLSMPVPASFCDLFTDKASREYCGDFWYETSFFVPAEWSGWDIVLRFGSVTHRARVFVNGVEVAQHEGGFLPFDATVTNIVRYNQFNKLSVLANNELSETMLPAGTTRILADGRKIAAPYFDFYNYAGIHRPVWLMALPKERVLDYSTRYRLTETGAEIDYTVSTNGPHPVTVELYDGPTRVAESSGTTGTLVVKNAKLWNVHAAYLYDLVIRIHEGSAVVDEYLDRIGIRTFEIRHGRFLLNGSPVYLRGFGRHEDADIRGRGLDLPTVKRDFELMKWIGANCFRTSHYPYAEEIYQMADEEGFLIIDEVPAVGFMQSTANFLAANQGNGRQQGFFEKETTPALLKNHKAALTDMIDRDKNHPSVIAWSLLNEPQCTSAGTEEYFKPLFELARRLDPQKRPRTYTVLMTSLPDTSKGQRFADFVSLNRYYGWYVLGGAGLADAEAAFHHEMDGWAKVLHGRPLIFTEYGTDNLSGAHKLPSVMWSAEYQNEYLEMTHAVFDHYDFVQGELVWNFADFQTTEGILRVDGNKKGIFTRQRQPKDAAYLFRKRWTTLPVDFKKRKK</sequence>
<evidence type="ECO:0000259" key="9">
    <source>
        <dbReference type="Pfam" id="PF02837"/>
    </source>
</evidence>
<dbReference type="FunFam" id="3.20.20.80:FF:000080">
    <property type="entry name" value="Beta-glucuronidase UidA"/>
    <property type="match status" value="1"/>
</dbReference>
<dbReference type="InterPro" id="IPR023230">
    <property type="entry name" value="Glyco_hydro_2_CS"/>
</dbReference>
<dbReference type="GO" id="GO:0030246">
    <property type="term" value="F:carbohydrate binding"/>
    <property type="evidence" value="ECO:0007669"/>
    <property type="project" value="TreeGrafter"/>
</dbReference>
<dbReference type="SUPFAM" id="SSF49303">
    <property type="entry name" value="beta-Galactosidase/glucuronidase domain"/>
    <property type="match status" value="1"/>
</dbReference>
<dbReference type="InterPro" id="IPR017853">
    <property type="entry name" value="GH"/>
</dbReference>
<dbReference type="GO" id="GO:0005975">
    <property type="term" value="P:carbohydrate metabolic process"/>
    <property type="evidence" value="ECO:0007669"/>
    <property type="project" value="InterPro"/>
</dbReference>
<dbReference type="Gene3D" id="3.20.20.80">
    <property type="entry name" value="Glycosidases"/>
    <property type="match status" value="1"/>
</dbReference>
<evidence type="ECO:0000256" key="2">
    <source>
        <dbReference type="ARBA" id="ARBA00012761"/>
    </source>
</evidence>
<evidence type="ECO:0000256" key="4">
    <source>
        <dbReference type="ARBA" id="ARBA00022801"/>
    </source>
</evidence>
<evidence type="ECO:0000256" key="5">
    <source>
        <dbReference type="ARBA" id="ARBA00023295"/>
    </source>
</evidence>
<dbReference type="RefSeq" id="WP_098924601.1">
    <property type="nucleotide sequence ID" value="NZ_CP023819.1"/>
</dbReference>
<dbReference type="InterPro" id="IPR006102">
    <property type="entry name" value="Ig-like_GH2"/>
</dbReference>
<dbReference type="InterPro" id="IPR006101">
    <property type="entry name" value="Glyco_hydro_2"/>
</dbReference>
<dbReference type="Gene3D" id="2.60.120.260">
    <property type="entry name" value="Galactose-binding domain-like"/>
    <property type="match status" value="1"/>
</dbReference>
<reference evidence="10 11" key="1">
    <citation type="submission" date="2017-10" db="EMBL/GenBank/DDBJ databases">
        <title>Complete Genome Sequence of Faecalibacterium prausnitzii isolated from the gut of healthy adult Indian.</title>
        <authorList>
            <person name="Bag S."/>
            <person name="Ghosh T.S."/>
            <person name="Das B."/>
        </authorList>
    </citation>
    <scope>NUCLEOTIDE SEQUENCE [LARGE SCALE GENOMIC DNA]</scope>
    <source>
        <strain evidence="10 11">Indica</strain>
    </source>
</reference>
<feature type="domain" description="Glycoside hydrolase family 2 catalytic" evidence="8">
    <location>
        <begin position="278"/>
        <end position="598"/>
    </location>
</feature>
<evidence type="ECO:0000259" key="7">
    <source>
        <dbReference type="Pfam" id="PF00703"/>
    </source>
</evidence>
<feature type="domain" description="Glycoside hydrolase family 2 immunoglobulin-like beta-sandwich" evidence="7">
    <location>
        <begin position="198"/>
        <end position="275"/>
    </location>
</feature>
<dbReference type="PANTHER" id="PTHR10066:SF67">
    <property type="entry name" value="BETA-GLUCURONIDASE"/>
    <property type="match status" value="1"/>
</dbReference>
<dbReference type="Pfam" id="PF02836">
    <property type="entry name" value="Glyco_hydro_2_C"/>
    <property type="match status" value="1"/>
</dbReference>
<evidence type="ECO:0000256" key="1">
    <source>
        <dbReference type="ARBA" id="ARBA00007401"/>
    </source>
</evidence>
<accession>A0A291TCC7</accession>
<dbReference type="AlphaFoldDB" id="A0A291TCC7"/>